<keyword evidence="12" id="KW-1185">Reference proteome</keyword>
<dbReference type="InterPro" id="IPR031316">
    <property type="entry name" value="FlgM_C"/>
</dbReference>
<evidence type="ECO:0000256" key="2">
    <source>
        <dbReference type="ARBA" id="ARBA00017823"/>
    </source>
</evidence>
<feature type="domain" description="Anti-sigma-28 factor FlgM C-terminal" evidence="10">
    <location>
        <begin position="46"/>
        <end position="88"/>
    </location>
</feature>
<reference evidence="11 12" key="1">
    <citation type="submission" date="2020-03" db="EMBL/GenBank/DDBJ databases">
        <title>Genomic Encyclopedia of Type Strains, Phase IV (KMG-IV): sequencing the most valuable type-strain genomes for metagenomic binning, comparative biology and taxonomic classification.</title>
        <authorList>
            <person name="Goeker M."/>
        </authorList>
    </citation>
    <scope>NUCLEOTIDE SEQUENCE [LARGE SCALE GENOMIC DNA]</scope>
    <source>
        <strain evidence="11 12">DSM 22753</strain>
    </source>
</reference>
<evidence type="ECO:0000259" key="10">
    <source>
        <dbReference type="Pfam" id="PF04316"/>
    </source>
</evidence>
<dbReference type="Pfam" id="PF04316">
    <property type="entry name" value="FlgM"/>
    <property type="match status" value="1"/>
</dbReference>
<evidence type="ECO:0000256" key="6">
    <source>
        <dbReference type="ARBA" id="ARBA00023163"/>
    </source>
</evidence>
<dbReference type="SUPFAM" id="SSF101498">
    <property type="entry name" value="Anti-sigma factor FlgM"/>
    <property type="match status" value="1"/>
</dbReference>
<comment type="caution">
    <text evidence="11">The sequence shown here is derived from an EMBL/GenBank/DDBJ whole genome shotgun (WGS) entry which is preliminary data.</text>
</comment>
<keyword evidence="11" id="KW-0282">Flagellum</keyword>
<keyword evidence="11" id="KW-0966">Cell projection</keyword>
<evidence type="ECO:0000256" key="7">
    <source>
        <dbReference type="ARBA" id="ARBA00024739"/>
    </source>
</evidence>
<dbReference type="RefSeq" id="WP_140046360.1">
    <property type="nucleotide sequence ID" value="NZ_BAAAEV010000001.1"/>
</dbReference>
<evidence type="ECO:0000256" key="8">
    <source>
        <dbReference type="ARBA" id="ARBA00030117"/>
    </source>
</evidence>
<name>A0ABX0U5D3_9SPHN</name>
<keyword evidence="11" id="KW-0969">Cilium</keyword>
<evidence type="ECO:0000313" key="11">
    <source>
        <dbReference type="EMBL" id="NIJ23988.1"/>
    </source>
</evidence>
<comment type="similarity">
    <text evidence="1">Belongs to the FlgM family.</text>
</comment>
<dbReference type="InterPro" id="IPR035890">
    <property type="entry name" value="Anti-sigma-28_factor_FlgM_sf"/>
</dbReference>
<dbReference type="EMBL" id="JAASQP010000001">
    <property type="protein sequence ID" value="NIJ23988.1"/>
    <property type="molecule type" value="Genomic_DNA"/>
</dbReference>
<comment type="function">
    <text evidence="7">Responsible for the coupling of flagellin expression to flagellar assembly by preventing expression of the flagellin genes when a component of the middle class of proteins is defective. It negatively regulates flagellar genes by inhibiting the activity of FliA by directly binding to FliA.</text>
</comment>
<dbReference type="Proteomes" id="UP000788153">
    <property type="component" value="Unassembled WGS sequence"/>
</dbReference>
<keyword evidence="6" id="KW-0804">Transcription</keyword>
<keyword evidence="5" id="KW-0805">Transcription regulation</keyword>
<keyword evidence="4" id="KW-1005">Bacterial flagellum biogenesis</keyword>
<dbReference type="InterPro" id="IPR007412">
    <property type="entry name" value="FlgM"/>
</dbReference>
<keyword evidence="3" id="KW-0678">Repressor</keyword>
<evidence type="ECO:0000256" key="4">
    <source>
        <dbReference type="ARBA" id="ARBA00022795"/>
    </source>
</evidence>
<sequence length="98" mass="10216">MVDPIGFKPSTPVDRRSVARVSSAAGGNAAAASTDAQAQATSSDSIAASARLLSAAPPVDTERVAEIRRAIADGRFPIMPATIADRMLALKLNWRPNE</sequence>
<protein>
    <recommendedName>
        <fullName evidence="2">Negative regulator of flagellin synthesis</fullName>
    </recommendedName>
    <alternativeName>
        <fullName evidence="8">Anti-sigma-28 factor</fullName>
    </alternativeName>
</protein>
<proteinExistence type="inferred from homology"/>
<evidence type="ECO:0000313" key="12">
    <source>
        <dbReference type="Proteomes" id="UP000788153"/>
    </source>
</evidence>
<feature type="compositionally biased region" description="Low complexity" evidence="9">
    <location>
        <begin position="19"/>
        <end position="43"/>
    </location>
</feature>
<gene>
    <name evidence="11" type="ORF">FHT01_001530</name>
</gene>
<accession>A0ABX0U5D3</accession>
<feature type="region of interest" description="Disordered" evidence="9">
    <location>
        <begin position="1"/>
        <end position="43"/>
    </location>
</feature>
<organism evidence="11 12">
    <name type="scientific">Sphingomonas japonica</name>
    <dbReference type="NCBI Taxonomy" id="511662"/>
    <lineage>
        <taxon>Bacteria</taxon>
        <taxon>Pseudomonadati</taxon>
        <taxon>Pseudomonadota</taxon>
        <taxon>Alphaproteobacteria</taxon>
        <taxon>Sphingomonadales</taxon>
        <taxon>Sphingomonadaceae</taxon>
        <taxon>Sphingomonas</taxon>
    </lineage>
</organism>
<evidence type="ECO:0000256" key="3">
    <source>
        <dbReference type="ARBA" id="ARBA00022491"/>
    </source>
</evidence>
<evidence type="ECO:0000256" key="1">
    <source>
        <dbReference type="ARBA" id="ARBA00005322"/>
    </source>
</evidence>
<evidence type="ECO:0000256" key="9">
    <source>
        <dbReference type="SAM" id="MobiDB-lite"/>
    </source>
</evidence>
<dbReference type="NCBIfam" id="TIGR03824">
    <property type="entry name" value="FlgM_jcvi"/>
    <property type="match status" value="1"/>
</dbReference>
<evidence type="ECO:0000256" key="5">
    <source>
        <dbReference type="ARBA" id="ARBA00023015"/>
    </source>
</evidence>